<evidence type="ECO:0000256" key="4">
    <source>
        <dbReference type="ARBA" id="ARBA00022525"/>
    </source>
</evidence>
<name>A0AAI8V9Y4_9PEZI</name>
<proteinExistence type="inferred from homology"/>
<accession>A0AAI8V9Y4</accession>
<protein>
    <recommendedName>
        <fullName evidence="10">Peptide hydrolase</fullName>
        <ecNumber evidence="10">3.4.-.-</ecNumber>
    </recommendedName>
</protein>
<evidence type="ECO:0000313" key="13">
    <source>
        <dbReference type="EMBL" id="CAJ2501065.1"/>
    </source>
</evidence>
<keyword evidence="4" id="KW-0964">Secreted</keyword>
<evidence type="ECO:0000256" key="1">
    <source>
        <dbReference type="ARBA" id="ARBA00001947"/>
    </source>
</evidence>
<comment type="cofactor">
    <cofactor evidence="1">
        <name>Zn(2+)</name>
        <dbReference type="ChEBI" id="CHEBI:29105"/>
    </cofactor>
</comment>
<keyword evidence="8 10" id="KW-0862">Zinc</keyword>
<dbReference type="SUPFAM" id="SSF49265">
    <property type="entry name" value="Fibronectin type III"/>
    <property type="match status" value="1"/>
</dbReference>
<evidence type="ECO:0000256" key="11">
    <source>
        <dbReference type="SAM" id="SignalP"/>
    </source>
</evidence>
<dbReference type="EC" id="3.4.-.-" evidence="10"/>
<dbReference type="EMBL" id="CAUWAG010000003">
    <property type="protein sequence ID" value="CAJ2501065.1"/>
    <property type="molecule type" value="Genomic_DNA"/>
</dbReference>
<keyword evidence="9" id="KW-0482">Metalloprotease</keyword>
<dbReference type="Proteomes" id="UP001295740">
    <property type="component" value="Unassembled WGS sequence"/>
</dbReference>
<evidence type="ECO:0000256" key="5">
    <source>
        <dbReference type="ARBA" id="ARBA00022670"/>
    </source>
</evidence>
<feature type="signal peptide" evidence="11">
    <location>
        <begin position="1"/>
        <end position="15"/>
    </location>
</feature>
<evidence type="ECO:0000256" key="2">
    <source>
        <dbReference type="ARBA" id="ARBA00004613"/>
    </source>
</evidence>
<gene>
    <name evidence="13" type="ORF">KHLLAP_LOCUS1533</name>
</gene>
<keyword evidence="11" id="KW-0732">Signal</keyword>
<dbReference type="InterPro" id="IPR003961">
    <property type="entry name" value="FN3_dom"/>
</dbReference>
<dbReference type="AlphaFoldDB" id="A0AAI8V9Y4"/>
<keyword evidence="6 10" id="KW-0479">Metal-binding</keyword>
<evidence type="ECO:0000256" key="6">
    <source>
        <dbReference type="ARBA" id="ARBA00022723"/>
    </source>
</evidence>
<dbReference type="PANTHER" id="PTHR12147">
    <property type="entry name" value="METALLOPEPTIDASE M28 FAMILY MEMBER"/>
    <property type="match status" value="1"/>
</dbReference>
<keyword evidence="5 10" id="KW-0645">Protease</keyword>
<dbReference type="GO" id="GO:0008235">
    <property type="term" value="F:metalloexopeptidase activity"/>
    <property type="evidence" value="ECO:0007669"/>
    <property type="project" value="InterPro"/>
</dbReference>
<dbReference type="GO" id="GO:0005576">
    <property type="term" value="C:extracellular region"/>
    <property type="evidence" value="ECO:0007669"/>
    <property type="project" value="UniProtKB-SubCell"/>
</dbReference>
<dbReference type="Pfam" id="PF04389">
    <property type="entry name" value="Peptidase_M28"/>
    <property type="match status" value="1"/>
</dbReference>
<evidence type="ECO:0000256" key="3">
    <source>
        <dbReference type="ARBA" id="ARBA00005634"/>
    </source>
</evidence>
<keyword evidence="7 10" id="KW-0378">Hydrolase</keyword>
<evidence type="ECO:0000256" key="7">
    <source>
        <dbReference type="ARBA" id="ARBA00022801"/>
    </source>
</evidence>
<dbReference type="Gene3D" id="3.40.630.10">
    <property type="entry name" value="Zn peptidases"/>
    <property type="match status" value="1"/>
</dbReference>
<dbReference type="InterPro" id="IPR007484">
    <property type="entry name" value="Peptidase_M28"/>
</dbReference>
<dbReference type="GO" id="GO:0046872">
    <property type="term" value="F:metal ion binding"/>
    <property type="evidence" value="ECO:0007669"/>
    <property type="project" value="UniProtKB-KW"/>
</dbReference>
<reference evidence="13" key="1">
    <citation type="submission" date="2023-10" db="EMBL/GenBank/DDBJ databases">
        <authorList>
            <person name="Hackl T."/>
        </authorList>
    </citation>
    <scope>NUCLEOTIDE SEQUENCE</scope>
</reference>
<feature type="domain" description="Fibronectin type-III" evidence="12">
    <location>
        <begin position="402"/>
        <end position="488"/>
    </location>
</feature>
<dbReference type="PANTHER" id="PTHR12147:SF26">
    <property type="entry name" value="PEPTIDASE M28 DOMAIN-CONTAINING PROTEIN"/>
    <property type="match status" value="1"/>
</dbReference>
<evidence type="ECO:0000313" key="14">
    <source>
        <dbReference type="Proteomes" id="UP001295740"/>
    </source>
</evidence>
<dbReference type="PROSITE" id="PS50853">
    <property type="entry name" value="FN3"/>
    <property type="match status" value="1"/>
</dbReference>
<comment type="caution">
    <text evidence="13">The sequence shown here is derived from an EMBL/GenBank/DDBJ whole genome shotgun (WGS) entry which is preliminary data.</text>
</comment>
<evidence type="ECO:0000256" key="8">
    <source>
        <dbReference type="ARBA" id="ARBA00022833"/>
    </source>
</evidence>
<dbReference type="SUPFAM" id="SSF53187">
    <property type="entry name" value="Zn-dependent exopeptidases"/>
    <property type="match status" value="1"/>
</dbReference>
<comment type="subcellular location">
    <subcellularLocation>
        <location evidence="2">Secreted</location>
    </subcellularLocation>
</comment>
<dbReference type="InterPro" id="IPR036116">
    <property type="entry name" value="FN3_sf"/>
</dbReference>
<evidence type="ECO:0000256" key="9">
    <source>
        <dbReference type="ARBA" id="ARBA00023049"/>
    </source>
</evidence>
<dbReference type="GO" id="GO:0006508">
    <property type="term" value="P:proteolysis"/>
    <property type="evidence" value="ECO:0007669"/>
    <property type="project" value="UniProtKB-KW"/>
</dbReference>
<keyword evidence="14" id="KW-1185">Reference proteome</keyword>
<sequence>MRFQLIVAHAALAAAVLFITRNPASVLHKRDAVTPAIFACPATSWPPNTIGAANLPQEPSEDLASMLVQVDPAKIEATILKLVTFQTRHTLSTQNSTTRGIGAARNWIHAEFQKYADASDGRLTVETVGYVQQPDGSRITFPTLISDVVATLRGTDENRLYVVSGHYDSRNTDIMDYEGDAPGADDDASGVAISLELARIMSQPDYPLPKASIAFVTVAGEEQGLYGAEFLAQTYANATPRVNVEGMFTNDIVGSPKADDGTVDPYVIRLFGQGLPPITVENSATRETRLTIGGENDTPARNLARFVKEVGENAATQMNVSVIYRLDRYLRGGDHRPFLEAGYPAARFTEPNEDFAHQHQDVRVEDGMQYGDLPEFCDYEFIARVGRVNGAALWSLANSPGMPTNVQVNTTALSNKSTFYWDPPLAGEEGVEAYEVVWRTTAAPFWTDVIDVGLVNEATVDLSKDNVVFGIRARSADRMRGVAVLPFP</sequence>
<feature type="chain" id="PRO_5042465529" description="Peptide hydrolase" evidence="11">
    <location>
        <begin position="16"/>
        <end position="488"/>
    </location>
</feature>
<organism evidence="13 14">
    <name type="scientific">Anthostomella pinea</name>
    <dbReference type="NCBI Taxonomy" id="933095"/>
    <lineage>
        <taxon>Eukaryota</taxon>
        <taxon>Fungi</taxon>
        <taxon>Dikarya</taxon>
        <taxon>Ascomycota</taxon>
        <taxon>Pezizomycotina</taxon>
        <taxon>Sordariomycetes</taxon>
        <taxon>Xylariomycetidae</taxon>
        <taxon>Xylariales</taxon>
        <taxon>Xylariaceae</taxon>
        <taxon>Anthostomella</taxon>
    </lineage>
</organism>
<evidence type="ECO:0000256" key="10">
    <source>
        <dbReference type="RuleBase" id="RU361240"/>
    </source>
</evidence>
<dbReference type="InterPro" id="IPR045175">
    <property type="entry name" value="M28_fam"/>
</dbReference>
<comment type="similarity">
    <text evidence="3">Belongs to the peptidase M28 family. M28B subfamily.</text>
</comment>
<evidence type="ECO:0000259" key="12">
    <source>
        <dbReference type="PROSITE" id="PS50853"/>
    </source>
</evidence>